<evidence type="ECO:0000313" key="7">
    <source>
        <dbReference type="Proteomes" id="UP001501523"/>
    </source>
</evidence>
<accession>A0ABP3TQY8</accession>
<keyword evidence="1 3" id="KW-0238">DNA-binding</keyword>
<feature type="repeat" description="TPR" evidence="2">
    <location>
        <begin position="266"/>
        <end position="299"/>
    </location>
</feature>
<dbReference type="SUPFAM" id="SSF46894">
    <property type="entry name" value="C-terminal effector domain of the bipartite response regulators"/>
    <property type="match status" value="1"/>
</dbReference>
<protein>
    <recommendedName>
        <fullName evidence="5">OmpR/PhoB-type domain-containing protein</fullName>
    </recommendedName>
</protein>
<dbReference type="InterPro" id="IPR011990">
    <property type="entry name" value="TPR-like_helical_dom_sf"/>
</dbReference>
<evidence type="ECO:0000313" key="6">
    <source>
        <dbReference type="EMBL" id="GAA0712785.1"/>
    </source>
</evidence>
<dbReference type="Pfam" id="PF13424">
    <property type="entry name" value="TPR_12"/>
    <property type="match status" value="1"/>
</dbReference>
<dbReference type="EMBL" id="BAAAEU010000006">
    <property type="protein sequence ID" value="GAA0712785.1"/>
    <property type="molecule type" value="Genomic_DNA"/>
</dbReference>
<gene>
    <name evidence="6" type="ORF">GCM10009105_15710</name>
</gene>
<proteinExistence type="predicted"/>
<dbReference type="CDD" id="cd00383">
    <property type="entry name" value="trans_reg_C"/>
    <property type="match status" value="1"/>
</dbReference>
<feature type="domain" description="OmpR/PhoB-type" evidence="5">
    <location>
        <begin position="7"/>
        <end position="105"/>
    </location>
</feature>
<keyword evidence="7" id="KW-1185">Reference proteome</keyword>
<reference evidence="7" key="1">
    <citation type="journal article" date="2019" name="Int. J. Syst. Evol. Microbiol.">
        <title>The Global Catalogue of Microorganisms (GCM) 10K type strain sequencing project: providing services to taxonomists for standard genome sequencing and annotation.</title>
        <authorList>
            <consortium name="The Broad Institute Genomics Platform"/>
            <consortium name="The Broad Institute Genome Sequencing Center for Infectious Disease"/>
            <person name="Wu L."/>
            <person name="Ma J."/>
        </authorList>
    </citation>
    <scope>NUCLEOTIDE SEQUENCE [LARGE SCALE GENOMIC DNA]</scope>
    <source>
        <strain evidence="7">JCM 15421</strain>
    </source>
</reference>
<sequence>MDTASCPDSAVIGEWHACRATGELVGASSRVRLEPKVMDLLLLLASRPDGVFSKDEIMLQLWPRVIVGEDTLARTVSKLRKALGDDPKEPRFVETIPKRGYRLMAPKPPARHGADNPPVRTPARTPLIRAHAGAVVVAIGVVLSLAVWLGFSTPRTALAEARVVVERANDFYFQYSRPENEAAIELYERILVSHPDYAPAYAGLANALVQKVIRWPDGSSESGTIGYSRLGDALQHGNMRSPPALRLLQRAEQLAQQAVQLAPNDAASHKALGLVLSARMEFDRAIESYRRAVALDADAWGPLINIGDVLELSGRADEALPYFEAAYAAMTRVYDSQTTRIQPWYAELGVLIGDRYRASGRLREAQGWYQRVLDYAPLHPKATGRLATVLSESGHQDAARLLCENFRQHIDSVEPCAMASIASAKVQPDTPQKR</sequence>
<dbReference type="Proteomes" id="UP001501523">
    <property type="component" value="Unassembled WGS sequence"/>
</dbReference>
<dbReference type="Gene3D" id="1.25.40.10">
    <property type="entry name" value="Tetratricopeptide repeat domain"/>
    <property type="match status" value="1"/>
</dbReference>
<dbReference type="Gene3D" id="1.10.10.10">
    <property type="entry name" value="Winged helix-like DNA-binding domain superfamily/Winged helix DNA-binding domain"/>
    <property type="match status" value="1"/>
</dbReference>
<keyword evidence="2" id="KW-0802">TPR repeat</keyword>
<dbReference type="PANTHER" id="PTHR12558:SF13">
    <property type="entry name" value="CELL DIVISION CYCLE PROTEIN 27 HOMOLOG"/>
    <property type="match status" value="1"/>
</dbReference>
<dbReference type="SMART" id="SM00862">
    <property type="entry name" value="Trans_reg_C"/>
    <property type="match status" value="1"/>
</dbReference>
<evidence type="ECO:0000259" key="5">
    <source>
        <dbReference type="PROSITE" id="PS51755"/>
    </source>
</evidence>
<dbReference type="PROSITE" id="PS50005">
    <property type="entry name" value="TPR"/>
    <property type="match status" value="1"/>
</dbReference>
<dbReference type="SUPFAM" id="SSF48452">
    <property type="entry name" value="TPR-like"/>
    <property type="match status" value="1"/>
</dbReference>
<evidence type="ECO:0000256" key="3">
    <source>
        <dbReference type="PROSITE-ProRule" id="PRU01091"/>
    </source>
</evidence>
<evidence type="ECO:0000256" key="1">
    <source>
        <dbReference type="ARBA" id="ARBA00023125"/>
    </source>
</evidence>
<dbReference type="InterPro" id="IPR019734">
    <property type="entry name" value="TPR_rpt"/>
</dbReference>
<evidence type="ECO:0000256" key="4">
    <source>
        <dbReference type="SAM" id="Phobius"/>
    </source>
</evidence>
<feature type="DNA-binding region" description="OmpR/PhoB-type" evidence="3">
    <location>
        <begin position="7"/>
        <end position="105"/>
    </location>
</feature>
<dbReference type="InterPro" id="IPR036388">
    <property type="entry name" value="WH-like_DNA-bd_sf"/>
</dbReference>
<organism evidence="6 7">
    <name type="scientific">Dokdonella soli</name>
    <dbReference type="NCBI Taxonomy" id="529810"/>
    <lineage>
        <taxon>Bacteria</taxon>
        <taxon>Pseudomonadati</taxon>
        <taxon>Pseudomonadota</taxon>
        <taxon>Gammaproteobacteria</taxon>
        <taxon>Lysobacterales</taxon>
        <taxon>Rhodanobacteraceae</taxon>
        <taxon>Dokdonella</taxon>
    </lineage>
</organism>
<dbReference type="Pfam" id="PF00486">
    <property type="entry name" value="Trans_reg_C"/>
    <property type="match status" value="1"/>
</dbReference>
<dbReference type="PROSITE" id="PS51755">
    <property type="entry name" value="OMPR_PHOB"/>
    <property type="match status" value="1"/>
</dbReference>
<dbReference type="InterPro" id="IPR001867">
    <property type="entry name" value="OmpR/PhoB-type_DNA-bd"/>
</dbReference>
<name>A0ABP3TQY8_9GAMM</name>
<dbReference type="SMART" id="SM00028">
    <property type="entry name" value="TPR"/>
    <property type="match status" value="3"/>
</dbReference>
<comment type="caution">
    <text evidence="6">The sequence shown here is derived from an EMBL/GenBank/DDBJ whole genome shotgun (WGS) entry which is preliminary data.</text>
</comment>
<keyword evidence="4" id="KW-1133">Transmembrane helix</keyword>
<keyword evidence="4" id="KW-0812">Transmembrane</keyword>
<dbReference type="PANTHER" id="PTHR12558">
    <property type="entry name" value="CELL DIVISION CYCLE 16,23,27"/>
    <property type="match status" value="1"/>
</dbReference>
<dbReference type="InterPro" id="IPR016032">
    <property type="entry name" value="Sig_transdc_resp-reg_C-effctor"/>
</dbReference>
<keyword evidence="4" id="KW-0472">Membrane</keyword>
<evidence type="ECO:0000256" key="2">
    <source>
        <dbReference type="PROSITE-ProRule" id="PRU00339"/>
    </source>
</evidence>
<dbReference type="RefSeq" id="WP_343789100.1">
    <property type="nucleotide sequence ID" value="NZ_BAAAEU010000006.1"/>
</dbReference>
<feature type="transmembrane region" description="Helical" evidence="4">
    <location>
        <begin position="130"/>
        <end position="151"/>
    </location>
</feature>